<dbReference type="AlphaFoldDB" id="A0A9N7VUJ7"/>
<evidence type="ECO:0000313" key="2">
    <source>
        <dbReference type="Proteomes" id="UP001153269"/>
    </source>
</evidence>
<gene>
    <name evidence="1" type="ORF">PLEPLA_LOCUS46401</name>
</gene>
<proteinExistence type="predicted"/>
<organism evidence="1 2">
    <name type="scientific">Pleuronectes platessa</name>
    <name type="common">European plaice</name>
    <dbReference type="NCBI Taxonomy" id="8262"/>
    <lineage>
        <taxon>Eukaryota</taxon>
        <taxon>Metazoa</taxon>
        <taxon>Chordata</taxon>
        <taxon>Craniata</taxon>
        <taxon>Vertebrata</taxon>
        <taxon>Euteleostomi</taxon>
        <taxon>Actinopterygii</taxon>
        <taxon>Neopterygii</taxon>
        <taxon>Teleostei</taxon>
        <taxon>Neoteleostei</taxon>
        <taxon>Acanthomorphata</taxon>
        <taxon>Carangaria</taxon>
        <taxon>Pleuronectiformes</taxon>
        <taxon>Pleuronectoidei</taxon>
        <taxon>Pleuronectidae</taxon>
        <taxon>Pleuronectes</taxon>
    </lineage>
</organism>
<accession>A0A9N7VUJ7</accession>
<evidence type="ECO:0000313" key="1">
    <source>
        <dbReference type="EMBL" id="CAB1458571.1"/>
    </source>
</evidence>
<protein>
    <submittedName>
        <fullName evidence="1">Uncharacterized protein</fullName>
    </submittedName>
</protein>
<comment type="caution">
    <text evidence="1">The sequence shown here is derived from an EMBL/GenBank/DDBJ whole genome shotgun (WGS) entry which is preliminary data.</text>
</comment>
<name>A0A9N7VUJ7_PLEPL</name>
<sequence length="200" mass="22026">MRRRLLELVSSSSRFPVRTDPCTVQQPYLRALICEAVLHWGTLASLFYAVIYRPSPPTPIPLQLRPIYHTELAVGLGDNCWGQAERRPSQDCCLPSGSRETSEIHLLNFKQTKCVVSASRWREGVRLVTQPSPIKAPPGRKSPRCYGHGSFLEHGTEAHRRSAGLVSVVSVVSVMTAASCRLCRGVARPQSDRPPGGTSP</sequence>
<reference evidence="1" key="1">
    <citation type="submission" date="2020-03" db="EMBL/GenBank/DDBJ databases">
        <authorList>
            <person name="Weist P."/>
        </authorList>
    </citation>
    <scope>NUCLEOTIDE SEQUENCE</scope>
</reference>
<keyword evidence="2" id="KW-1185">Reference proteome</keyword>
<dbReference type="EMBL" id="CADEAL010004393">
    <property type="protein sequence ID" value="CAB1458571.1"/>
    <property type="molecule type" value="Genomic_DNA"/>
</dbReference>
<dbReference type="Proteomes" id="UP001153269">
    <property type="component" value="Unassembled WGS sequence"/>
</dbReference>